<gene>
    <name evidence="2" type="ORF">BHYA_0084g00400</name>
</gene>
<feature type="region of interest" description="Disordered" evidence="1">
    <location>
        <begin position="343"/>
        <end position="368"/>
    </location>
</feature>
<feature type="region of interest" description="Disordered" evidence="1">
    <location>
        <begin position="223"/>
        <end position="263"/>
    </location>
</feature>
<accession>A0A4Z1GNR7</accession>
<feature type="compositionally biased region" description="Basic and acidic residues" evidence="1">
    <location>
        <begin position="353"/>
        <end position="368"/>
    </location>
</feature>
<feature type="compositionally biased region" description="Basic and acidic residues" evidence="1">
    <location>
        <begin position="224"/>
        <end position="247"/>
    </location>
</feature>
<dbReference type="EMBL" id="PQXK01000084">
    <property type="protein sequence ID" value="TGO38008.1"/>
    <property type="molecule type" value="Genomic_DNA"/>
</dbReference>
<reference evidence="2 3" key="1">
    <citation type="submission" date="2017-12" db="EMBL/GenBank/DDBJ databases">
        <title>Comparative genomics of Botrytis spp.</title>
        <authorList>
            <person name="Valero-Jimenez C.A."/>
            <person name="Tapia P."/>
            <person name="Veloso J."/>
            <person name="Silva-Moreno E."/>
            <person name="Staats M."/>
            <person name="Valdes J.H."/>
            <person name="Van Kan J.A.L."/>
        </authorList>
    </citation>
    <scope>NUCLEOTIDE SEQUENCE [LARGE SCALE GENOMIC DNA]</scope>
    <source>
        <strain evidence="2 3">Bh0001</strain>
    </source>
</reference>
<proteinExistence type="predicted"/>
<organism evidence="2 3">
    <name type="scientific">Botrytis hyacinthi</name>
    <dbReference type="NCBI Taxonomy" id="278943"/>
    <lineage>
        <taxon>Eukaryota</taxon>
        <taxon>Fungi</taxon>
        <taxon>Dikarya</taxon>
        <taxon>Ascomycota</taxon>
        <taxon>Pezizomycotina</taxon>
        <taxon>Leotiomycetes</taxon>
        <taxon>Helotiales</taxon>
        <taxon>Sclerotiniaceae</taxon>
        <taxon>Botrytis</taxon>
    </lineage>
</organism>
<dbReference type="AlphaFoldDB" id="A0A4Z1GNR7"/>
<evidence type="ECO:0000313" key="3">
    <source>
        <dbReference type="Proteomes" id="UP000297814"/>
    </source>
</evidence>
<keyword evidence="3" id="KW-1185">Reference proteome</keyword>
<name>A0A4Z1GNR7_9HELO</name>
<dbReference type="Proteomes" id="UP000297814">
    <property type="component" value="Unassembled WGS sequence"/>
</dbReference>
<evidence type="ECO:0000256" key="1">
    <source>
        <dbReference type="SAM" id="MobiDB-lite"/>
    </source>
</evidence>
<comment type="caution">
    <text evidence="2">The sequence shown here is derived from an EMBL/GenBank/DDBJ whole genome shotgun (WGS) entry which is preliminary data.</text>
</comment>
<sequence length="368" mass="42221">MTKKDVEEQSRKFSKSAKTSFYSQRVMKQVEERLGGTSERKVAIRKYFYSQPDYFKKSEFNRNFGRCFILGRTEREVCQALNAEMIARRVKTSRDPELLARDIILALKVLKSRRTIETPQCTLSFMKCFGVSIMPCGLLGRWNGREIRTESSFFTDEPSNQSTLSVTIDKPAIDTGHALSVIEPFTGAKSTTIDSDSDEELLTITKPISQKRKSVIKETLVGKGAEKGDELRRERISARNEIEKGDDNENESESENGNESITVVEDRRVIKTKDCSREGGENESVIKVGNERVIKIEDDSEREKEIYNKIEGEYDDSEFNVDEELYEAKLELLSQVSNELSLLNRKKRKKQKKKEDKDKSGSKRVKME</sequence>
<evidence type="ECO:0000313" key="2">
    <source>
        <dbReference type="EMBL" id="TGO38008.1"/>
    </source>
</evidence>
<protein>
    <submittedName>
        <fullName evidence="2">Uncharacterized protein</fullName>
    </submittedName>
</protein>